<dbReference type="InterPro" id="IPR038050">
    <property type="entry name" value="Neuro_actylchol_rec"/>
</dbReference>
<keyword evidence="7 18" id="KW-1133">Transmembrane helix</keyword>
<evidence type="ECO:0000256" key="11">
    <source>
        <dbReference type="ARBA" id="ARBA00023157"/>
    </source>
</evidence>
<evidence type="ECO:0000256" key="13">
    <source>
        <dbReference type="ARBA" id="ARBA00023180"/>
    </source>
</evidence>
<dbReference type="Pfam" id="PF02932">
    <property type="entry name" value="Neur_chan_memb"/>
    <property type="match status" value="1"/>
</dbReference>
<evidence type="ECO:0000259" key="21">
    <source>
        <dbReference type="Pfam" id="PF02932"/>
    </source>
</evidence>
<dbReference type="Proteomes" id="UP001151699">
    <property type="component" value="Chromosome X"/>
</dbReference>
<evidence type="ECO:0000313" key="22">
    <source>
        <dbReference type="EMBL" id="KAJ6637085.1"/>
    </source>
</evidence>
<keyword evidence="15" id="KW-1071">Ligand-gated ion channel</keyword>
<dbReference type="CDD" id="cd19064">
    <property type="entry name" value="LGIC_TM_nAChR"/>
    <property type="match status" value="1"/>
</dbReference>
<sequence length="888" mass="101353">MNATILAALNKDAIDRLEQFMKNDFSNDMVPDDHSIDDFLGMFRKRQSNFSFTCGQRILLDIMIDACKKNIPVTNQVSHQSDDVETEEDCDETQTAAEEDENLKKKHLCLLHKTIQTWISQQKQALICSNEFDLKIISRTYEQLVNGTIKLSLECPANGCDEIFSVTYKQYQNYYKTKKKRASSQCPTPPRWYICTLTNHILNAYSTCQSSGEEVVPSSGEVNNLIECDCDHTQNDESRKNIPQSSSLVQIEDLTQPNKPSDSLVDVEFSVSPAAVSENSFATNKSAARKTLKRNCVLICGNPDAKRLYDDLLSNYNKLVRPVVNVSDALTVRIKLKLSQLIDVNLKNQIMTTNLWVEQTWYDYKLKWKPEEYGGVEMLHVPSDHIWRPDIVLYNKLFAMSTIHLHPNSADGNFEVTLATKATLNYTGRVEWRPPAIYKSSCEIDVEYFPFDEQTCVMKFGSWTYDGFQVDLRHIDELNGTSIVEVGVDLSEFYTSVEWDILEVPAVRNEKYYTCCDEPYLDITFNITMRRKTLFYTVNLIIPCMGISFLTILVFYLPSDSGEKVSLSISILLSLTVFFLLLAEIIPPTSLVVPLLGKFVLFTMILDTFSICVTVVVLNVHFRSPQTHTMAPWVRTLFINHLPKLLVMRRPLYPMNGMRFSAASRRFMLRTTCNSLEMRDQIPPLPPEVALAAFDPSVLDHHIMNLCERNLENLSINTCRLHGSPKSSLTISPLHRVQNIDIMDDIPLPFPTKENHTNSPASVTQIDHMITPSRRHPVPPVNNDIRSTTKVTAGASVAPKVETALRNRWHVCPELHKAMDGITYIADQKRKEEESTKVKEDWKYVAMVLDRLFLWIFTIAVVVGTAGKHKIFKLKTNFLSKKNIKDFN</sequence>
<evidence type="ECO:0000256" key="5">
    <source>
        <dbReference type="ARBA" id="ARBA00022692"/>
    </source>
</evidence>
<keyword evidence="16 18" id="KW-0407">Ion channel</keyword>
<dbReference type="Pfam" id="PF02931">
    <property type="entry name" value="Neur_chan_LBD"/>
    <property type="match status" value="1"/>
</dbReference>
<dbReference type="InterPro" id="IPR006029">
    <property type="entry name" value="Neurotrans-gated_channel_TM"/>
</dbReference>
<feature type="transmembrane region" description="Helical" evidence="18">
    <location>
        <begin position="534"/>
        <end position="557"/>
    </location>
</feature>
<evidence type="ECO:0000256" key="16">
    <source>
        <dbReference type="ARBA" id="ARBA00023303"/>
    </source>
</evidence>
<feature type="domain" description="Neurotransmitter-gated ion-channel ligand-binding" evidence="20">
    <location>
        <begin position="306"/>
        <end position="533"/>
    </location>
</feature>
<comment type="caution">
    <text evidence="22">The sequence shown here is derived from an EMBL/GenBank/DDBJ whole genome shotgun (WGS) entry which is preliminary data.</text>
</comment>
<dbReference type="InterPro" id="IPR006202">
    <property type="entry name" value="Neur_chan_lig-bd"/>
</dbReference>
<evidence type="ECO:0000259" key="20">
    <source>
        <dbReference type="Pfam" id="PF02931"/>
    </source>
</evidence>
<accession>A0A9Q0MU20</accession>
<comment type="similarity">
    <text evidence="2">Belongs to the ligand-gated ion channel (TC 1.A.9) family. Acetylcholine receptor (TC 1.A.9.1) subfamily.</text>
</comment>
<dbReference type="FunFam" id="2.70.170.10:FF:000013">
    <property type="entry name" value="Acetylcholine receptor subunit alpha"/>
    <property type="match status" value="1"/>
</dbReference>
<evidence type="ECO:0000256" key="9">
    <source>
        <dbReference type="ARBA" id="ARBA00023065"/>
    </source>
</evidence>
<evidence type="ECO:0000256" key="17">
    <source>
        <dbReference type="ARBA" id="ARBA00034104"/>
    </source>
</evidence>
<feature type="domain" description="Neurotransmitter-gated ion-channel transmembrane" evidence="21">
    <location>
        <begin position="540"/>
        <end position="866"/>
    </location>
</feature>
<dbReference type="GO" id="GO:0007271">
    <property type="term" value="P:synaptic transmission, cholinergic"/>
    <property type="evidence" value="ECO:0007669"/>
    <property type="project" value="UniProtKB-ARBA"/>
</dbReference>
<keyword evidence="23" id="KW-1185">Reference proteome</keyword>
<gene>
    <name evidence="22" type="primary">ARA1</name>
    <name evidence="22" type="ORF">Bhyg_09811</name>
</gene>
<proteinExistence type="inferred from homology"/>
<evidence type="ECO:0000256" key="19">
    <source>
        <dbReference type="SAM" id="MobiDB-lite"/>
    </source>
</evidence>
<evidence type="ECO:0000256" key="10">
    <source>
        <dbReference type="ARBA" id="ARBA00023136"/>
    </source>
</evidence>
<dbReference type="InterPro" id="IPR036734">
    <property type="entry name" value="Neur_chan_lig-bd_sf"/>
</dbReference>
<evidence type="ECO:0000256" key="14">
    <source>
        <dbReference type="ARBA" id="ARBA00023257"/>
    </source>
</evidence>
<dbReference type="PANTHER" id="PTHR18945">
    <property type="entry name" value="NEUROTRANSMITTER GATED ION CHANNEL"/>
    <property type="match status" value="1"/>
</dbReference>
<keyword evidence="4" id="KW-1003">Cell membrane</keyword>
<dbReference type="InterPro" id="IPR036719">
    <property type="entry name" value="Neuro-gated_channel_TM_sf"/>
</dbReference>
<dbReference type="GO" id="GO:0004888">
    <property type="term" value="F:transmembrane signaling receptor activity"/>
    <property type="evidence" value="ECO:0007669"/>
    <property type="project" value="InterPro"/>
</dbReference>
<evidence type="ECO:0000256" key="3">
    <source>
        <dbReference type="ARBA" id="ARBA00022448"/>
    </source>
</evidence>
<feature type="transmembrane region" description="Helical" evidence="18">
    <location>
        <begin position="852"/>
        <end position="872"/>
    </location>
</feature>
<keyword evidence="3 18" id="KW-0813">Transport</keyword>
<keyword evidence="11" id="KW-1015">Disulfide bond</keyword>
<evidence type="ECO:0000256" key="6">
    <source>
        <dbReference type="ARBA" id="ARBA00022729"/>
    </source>
</evidence>
<dbReference type="SUPFAM" id="SSF90112">
    <property type="entry name" value="Neurotransmitter-gated ion-channel transmembrane pore"/>
    <property type="match status" value="1"/>
</dbReference>
<feature type="transmembrane region" description="Helical" evidence="18">
    <location>
        <begin position="569"/>
        <end position="587"/>
    </location>
</feature>
<evidence type="ECO:0000256" key="7">
    <source>
        <dbReference type="ARBA" id="ARBA00022989"/>
    </source>
</evidence>
<dbReference type="SUPFAM" id="SSF63712">
    <property type="entry name" value="Nicotinic receptor ligand binding domain-like"/>
    <property type="match status" value="1"/>
</dbReference>
<keyword evidence="14" id="KW-0628">Postsynaptic cell membrane</keyword>
<dbReference type="InterPro" id="IPR002394">
    <property type="entry name" value="Nicotinic_acetylcholine_rcpt"/>
</dbReference>
<evidence type="ECO:0000256" key="18">
    <source>
        <dbReference type="RuleBase" id="RU000687"/>
    </source>
</evidence>
<dbReference type="InterPro" id="IPR018000">
    <property type="entry name" value="Neurotransmitter_ion_chnl_CS"/>
</dbReference>
<keyword evidence="10 18" id="KW-0472">Membrane</keyword>
<dbReference type="GO" id="GO:0022848">
    <property type="term" value="F:acetylcholine-gated monoatomic cation-selective channel activity"/>
    <property type="evidence" value="ECO:0007669"/>
    <property type="project" value="InterPro"/>
</dbReference>
<dbReference type="PROSITE" id="PS00236">
    <property type="entry name" value="NEUROTR_ION_CHANNEL"/>
    <property type="match status" value="1"/>
</dbReference>
<evidence type="ECO:0000256" key="8">
    <source>
        <dbReference type="ARBA" id="ARBA00023018"/>
    </source>
</evidence>
<comment type="subcellular location">
    <subcellularLocation>
        <location evidence="17">Postsynaptic cell membrane</location>
        <topology evidence="17">Multi-pass membrane protein</topology>
    </subcellularLocation>
</comment>
<keyword evidence="6" id="KW-0732">Signal</keyword>
<dbReference type="EMBL" id="WJQU01000003">
    <property type="protein sequence ID" value="KAJ6637085.1"/>
    <property type="molecule type" value="Genomic_DNA"/>
</dbReference>
<name>A0A9Q0MU20_9DIPT</name>
<keyword evidence="5 18" id="KW-0812">Transmembrane</keyword>
<keyword evidence="8" id="KW-0770">Synapse</keyword>
<evidence type="ECO:0000256" key="12">
    <source>
        <dbReference type="ARBA" id="ARBA00023170"/>
    </source>
</evidence>
<evidence type="ECO:0000256" key="2">
    <source>
        <dbReference type="ARBA" id="ARBA00009237"/>
    </source>
</evidence>
<dbReference type="NCBIfam" id="TIGR00860">
    <property type="entry name" value="LIC"/>
    <property type="match status" value="1"/>
</dbReference>
<dbReference type="InterPro" id="IPR006201">
    <property type="entry name" value="Neur_channel"/>
</dbReference>
<dbReference type="CDD" id="cd19031">
    <property type="entry name" value="LGIC_ECD_nAChR_proto_alpha-like"/>
    <property type="match status" value="1"/>
</dbReference>
<dbReference type="AlphaFoldDB" id="A0A9Q0MU20"/>
<dbReference type="GO" id="GO:0045211">
    <property type="term" value="C:postsynaptic membrane"/>
    <property type="evidence" value="ECO:0007669"/>
    <property type="project" value="UniProtKB-SubCell"/>
</dbReference>
<dbReference type="Gene3D" id="1.20.58.390">
    <property type="entry name" value="Neurotransmitter-gated ion-channel transmembrane domain"/>
    <property type="match status" value="2"/>
</dbReference>
<protein>
    <submittedName>
        <fullName evidence="22">Acetylcholine receptor subunit alpha-like</fullName>
    </submittedName>
</protein>
<keyword evidence="12 22" id="KW-0675">Receptor</keyword>
<keyword evidence="9 18" id="KW-0406">Ion transport</keyword>
<dbReference type="Gene3D" id="2.70.170.10">
    <property type="entry name" value="Neurotransmitter-gated ion-channel ligand-binding domain"/>
    <property type="match status" value="1"/>
</dbReference>
<organism evidence="22 23">
    <name type="scientific">Pseudolycoriella hygida</name>
    <dbReference type="NCBI Taxonomy" id="35572"/>
    <lineage>
        <taxon>Eukaryota</taxon>
        <taxon>Metazoa</taxon>
        <taxon>Ecdysozoa</taxon>
        <taxon>Arthropoda</taxon>
        <taxon>Hexapoda</taxon>
        <taxon>Insecta</taxon>
        <taxon>Pterygota</taxon>
        <taxon>Neoptera</taxon>
        <taxon>Endopterygota</taxon>
        <taxon>Diptera</taxon>
        <taxon>Nematocera</taxon>
        <taxon>Sciaroidea</taxon>
        <taxon>Sciaridae</taxon>
        <taxon>Pseudolycoriella</taxon>
    </lineage>
</organism>
<feature type="region of interest" description="Disordered" evidence="19">
    <location>
        <begin position="78"/>
        <end position="97"/>
    </location>
</feature>
<dbReference type="PRINTS" id="PR00252">
    <property type="entry name" value="NRIONCHANNEL"/>
</dbReference>
<reference evidence="22" key="1">
    <citation type="submission" date="2022-07" db="EMBL/GenBank/DDBJ databases">
        <authorList>
            <person name="Trinca V."/>
            <person name="Uliana J.V.C."/>
            <person name="Torres T.T."/>
            <person name="Ward R.J."/>
            <person name="Monesi N."/>
        </authorList>
    </citation>
    <scope>NUCLEOTIDE SEQUENCE</scope>
    <source>
        <strain evidence="22">HSMRA1968</strain>
        <tissue evidence="22">Whole embryos</tissue>
    </source>
</reference>
<feature type="compositionally biased region" description="Acidic residues" evidence="19">
    <location>
        <begin position="83"/>
        <end position="97"/>
    </location>
</feature>
<evidence type="ECO:0000256" key="4">
    <source>
        <dbReference type="ARBA" id="ARBA00022475"/>
    </source>
</evidence>
<keyword evidence="13" id="KW-0325">Glycoprotein</keyword>
<dbReference type="OrthoDB" id="5975154at2759"/>
<dbReference type="PRINTS" id="PR00254">
    <property type="entry name" value="NICOTINICR"/>
</dbReference>
<dbReference type="FunFam" id="1.20.58.390:FF:000022">
    <property type="entry name" value="Nicotinic acetylcholine receptor subunit alpha4"/>
    <property type="match status" value="1"/>
</dbReference>
<feature type="transmembrane region" description="Helical" evidence="18">
    <location>
        <begin position="599"/>
        <end position="620"/>
    </location>
</feature>
<dbReference type="FunFam" id="1.20.58.390:FF:000012">
    <property type="entry name" value="Acetylcholine receptor subunit alpha-like"/>
    <property type="match status" value="1"/>
</dbReference>
<evidence type="ECO:0000256" key="15">
    <source>
        <dbReference type="ARBA" id="ARBA00023286"/>
    </source>
</evidence>
<comment type="function">
    <text evidence="1">After binding acetylcholine, the AChR responds by an extensive change in conformation that affects all subunits and leads to opening of an ion-conducting channel across the plasma membrane.</text>
</comment>
<evidence type="ECO:0000256" key="1">
    <source>
        <dbReference type="ARBA" id="ARBA00003328"/>
    </source>
</evidence>
<evidence type="ECO:0000313" key="23">
    <source>
        <dbReference type="Proteomes" id="UP001151699"/>
    </source>
</evidence>